<dbReference type="InterPro" id="IPR006140">
    <property type="entry name" value="D-isomer_DH_NAD-bd"/>
</dbReference>
<evidence type="ECO:0000256" key="2">
    <source>
        <dbReference type="ARBA" id="ARBA00023002"/>
    </source>
</evidence>
<dbReference type="InterPro" id="IPR036291">
    <property type="entry name" value="NAD(P)-bd_dom_sf"/>
</dbReference>
<evidence type="ECO:0000259" key="6">
    <source>
        <dbReference type="Pfam" id="PF02826"/>
    </source>
</evidence>
<dbReference type="Pfam" id="PF00389">
    <property type="entry name" value="2-Hacid_dh"/>
    <property type="match status" value="1"/>
</dbReference>
<organism evidence="7 8">
    <name type="scientific">Rhodanobacter aciditrophus</name>
    <dbReference type="NCBI Taxonomy" id="1623218"/>
    <lineage>
        <taxon>Bacteria</taxon>
        <taxon>Pseudomonadati</taxon>
        <taxon>Pseudomonadota</taxon>
        <taxon>Gammaproteobacteria</taxon>
        <taxon>Lysobacterales</taxon>
        <taxon>Rhodanobacteraceae</taxon>
        <taxon>Rhodanobacter</taxon>
    </lineage>
</organism>
<evidence type="ECO:0000256" key="1">
    <source>
        <dbReference type="ARBA" id="ARBA00005854"/>
    </source>
</evidence>
<dbReference type="SUPFAM" id="SSF52283">
    <property type="entry name" value="Formate/glycerate dehydrogenase catalytic domain-like"/>
    <property type="match status" value="1"/>
</dbReference>
<protein>
    <submittedName>
        <fullName evidence="7">D-2-hydroxyacid dehydrogenase</fullName>
    </submittedName>
</protein>
<dbReference type="SUPFAM" id="SSF51735">
    <property type="entry name" value="NAD(P)-binding Rossmann-fold domains"/>
    <property type="match status" value="1"/>
</dbReference>
<comment type="similarity">
    <text evidence="1 4">Belongs to the D-isomer specific 2-hydroxyacid dehydrogenase family.</text>
</comment>
<evidence type="ECO:0000313" key="8">
    <source>
        <dbReference type="Proteomes" id="UP001597059"/>
    </source>
</evidence>
<proteinExistence type="inferred from homology"/>
<dbReference type="PANTHER" id="PTHR43761">
    <property type="entry name" value="D-ISOMER SPECIFIC 2-HYDROXYACID DEHYDROGENASE FAMILY PROTEIN (AFU_ORTHOLOGUE AFUA_1G13630)"/>
    <property type="match status" value="1"/>
</dbReference>
<evidence type="ECO:0000256" key="3">
    <source>
        <dbReference type="ARBA" id="ARBA00023027"/>
    </source>
</evidence>
<reference evidence="8" key="1">
    <citation type="journal article" date="2019" name="Int. J. Syst. Evol. Microbiol.">
        <title>The Global Catalogue of Microorganisms (GCM) 10K type strain sequencing project: providing services to taxonomists for standard genome sequencing and annotation.</title>
        <authorList>
            <consortium name="The Broad Institute Genomics Platform"/>
            <consortium name="The Broad Institute Genome Sequencing Center for Infectious Disease"/>
            <person name="Wu L."/>
            <person name="Ma J."/>
        </authorList>
    </citation>
    <scope>NUCLEOTIDE SEQUENCE [LARGE SCALE GENOMIC DNA]</scope>
    <source>
        <strain evidence="8">JCM 30774</strain>
    </source>
</reference>
<keyword evidence="2 4" id="KW-0560">Oxidoreductase</keyword>
<dbReference type="CDD" id="cd12162">
    <property type="entry name" value="2-Hacid_dh_4"/>
    <property type="match status" value="1"/>
</dbReference>
<dbReference type="InterPro" id="IPR050418">
    <property type="entry name" value="D-iso_2-hydroxyacid_DH_PdxB"/>
</dbReference>
<accession>A0ABW4B4B8</accession>
<dbReference type="RefSeq" id="WP_377367911.1">
    <property type="nucleotide sequence ID" value="NZ_JBHTMN010000012.1"/>
</dbReference>
<dbReference type="Proteomes" id="UP001597059">
    <property type="component" value="Unassembled WGS sequence"/>
</dbReference>
<comment type="caution">
    <text evidence="7">The sequence shown here is derived from an EMBL/GenBank/DDBJ whole genome shotgun (WGS) entry which is preliminary data.</text>
</comment>
<dbReference type="PANTHER" id="PTHR43761:SF1">
    <property type="entry name" value="D-ISOMER SPECIFIC 2-HYDROXYACID DEHYDROGENASE CATALYTIC DOMAIN-CONTAINING PROTEIN-RELATED"/>
    <property type="match status" value="1"/>
</dbReference>
<dbReference type="InterPro" id="IPR029753">
    <property type="entry name" value="D-isomer_DH_CS"/>
</dbReference>
<sequence>MKAVFLDRGSFPENIDIPLPDCITQSEFYHNSDDSNVVERIQDAEIILTNKVKLNQAQLAQAPNLKLIQVMATGLNNVDLEACASLGIAVRNVSGYSTEAVPEHTFSLILALRRKVFQYHQDVRNGRWAHSEFFCFMDHPMQDIYGSTLAIIGKGALGTRVATIAEAFGMKTVFAEHKSATKIRSGYVAFEEAISSADIITLHCPLTSDTKDLINAEAFAKMKSNALVINTGRGGLVNEEDLVSALTSGQIAGAGFDVATVEPMPQDHILNTLMDMPNFLLTPHVAWASENAMTRLVNIAATNIETFVKQEAK</sequence>
<dbReference type="Pfam" id="PF02826">
    <property type="entry name" value="2-Hacid_dh_C"/>
    <property type="match status" value="1"/>
</dbReference>
<evidence type="ECO:0000313" key="7">
    <source>
        <dbReference type="EMBL" id="MFD1384056.1"/>
    </source>
</evidence>
<dbReference type="EMBL" id="JBHTMN010000012">
    <property type="protein sequence ID" value="MFD1384056.1"/>
    <property type="molecule type" value="Genomic_DNA"/>
</dbReference>
<name>A0ABW4B4B8_9GAMM</name>
<keyword evidence="3" id="KW-0520">NAD</keyword>
<feature type="domain" description="D-isomer specific 2-hydroxyacid dehydrogenase catalytic" evidence="5">
    <location>
        <begin position="23"/>
        <end position="311"/>
    </location>
</feature>
<keyword evidence="8" id="KW-1185">Reference proteome</keyword>
<dbReference type="PROSITE" id="PS00671">
    <property type="entry name" value="D_2_HYDROXYACID_DH_3"/>
    <property type="match status" value="1"/>
</dbReference>
<dbReference type="PROSITE" id="PS00670">
    <property type="entry name" value="D_2_HYDROXYACID_DH_2"/>
    <property type="match status" value="1"/>
</dbReference>
<dbReference type="InterPro" id="IPR006139">
    <property type="entry name" value="D-isomer_2_OHA_DH_cat_dom"/>
</dbReference>
<evidence type="ECO:0000256" key="4">
    <source>
        <dbReference type="RuleBase" id="RU003719"/>
    </source>
</evidence>
<dbReference type="Gene3D" id="3.40.50.720">
    <property type="entry name" value="NAD(P)-binding Rossmann-like Domain"/>
    <property type="match status" value="2"/>
</dbReference>
<evidence type="ECO:0000259" key="5">
    <source>
        <dbReference type="Pfam" id="PF00389"/>
    </source>
</evidence>
<feature type="domain" description="D-isomer specific 2-hydroxyacid dehydrogenase NAD-binding" evidence="6">
    <location>
        <begin position="106"/>
        <end position="286"/>
    </location>
</feature>
<gene>
    <name evidence="7" type="ORF">ACFQ45_11790</name>
</gene>